<sequence>MIRFVLFIQLSMLFYSCVQKAKHNDVLVLIESEYYYQYHIESDEYAVYDVENSEYIRVDMNLTDEEIKKINRLYDEYEMYEFEENTNISDGCNEFPKIFTDIIIRKTNGSLIKITIDDSCTMFSRKGKRVKKFIIEVKQILENKKEVIDLPQPKILLM</sequence>
<proteinExistence type="predicted"/>
<organism evidence="1 2">
    <name type="scientific">Bergeyella zoohelcum</name>
    <dbReference type="NCBI Taxonomy" id="1015"/>
    <lineage>
        <taxon>Bacteria</taxon>
        <taxon>Pseudomonadati</taxon>
        <taxon>Bacteroidota</taxon>
        <taxon>Flavobacteriia</taxon>
        <taxon>Flavobacteriales</taxon>
        <taxon>Weeksellaceae</taxon>
        <taxon>Bergeyella</taxon>
    </lineage>
</organism>
<gene>
    <name evidence="1" type="ORF">NCTC12929_00783</name>
</gene>
<dbReference type="PROSITE" id="PS51257">
    <property type="entry name" value="PROKAR_LIPOPROTEIN"/>
    <property type="match status" value="1"/>
</dbReference>
<comment type="caution">
    <text evidence="1">The sequence shown here is derived from an EMBL/GenBank/DDBJ whole genome shotgun (WGS) entry which is preliminary data.</text>
</comment>
<dbReference type="EMBL" id="UYIV01000001">
    <property type="protein sequence ID" value="VDH03400.1"/>
    <property type="molecule type" value="Genomic_DNA"/>
</dbReference>
<dbReference type="AlphaFoldDB" id="A0A7Z8YPZ3"/>
<protein>
    <recommendedName>
        <fullName evidence="3">Lipoprotein</fullName>
    </recommendedName>
</protein>
<reference evidence="1 2" key="1">
    <citation type="submission" date="2018-11" db="EMBL/GenBank/DDBJ databases">
        <authorList>
            <consortium name="Pathogen Informatics"/>
        </authorList>
    </citation>
    <scope>NUCLEOTIDE SEQUENCE [LARGE SCALE GENOMIC DNA]</scope>
    <source>
        <strain evidence="1 2">NCTC12929</strain>
    </source>
</reference>
<accession>A0A7Z8YPZ3</accession>
<evidence type="ECO:0000313" key="1">
    <source>
        <dbReference type="EMBL" id="VDH03400.1"/>
    </source>
</evidence>
<dbReference type="Proteomes" id="UP000270205">
    <property type="component" value="Unassembled WGS sequence"/>
</dbReference>
<evidence type="ECO:0008006" key="3">
    <source>
        <dbReference type="Google" id="ProtNLM"/>
    </source>
</evidence>
<evidence type="ECO:0000313" key="2">
    <source>
        <dbReference type="Proteomes" id="UP000270205"/>
    </source>
</evidence>
<name>A0A7Z8YPZ3_9FLAO</name>